<feature type="compositionally biased region" description="Polar residues" evidence="1">
    <location>
        <begin position="72"/>
        <end position="82"/>
    </location>
</feature>
<evidence type="ECO:0000313" key="2">
    <source>
        <dbReference type="EMBL" id="AFD26311.1"/>
    </source>
</evidence>
<feature type="region of interest" description="Disordered" evidence="1">
    <location>
        <begin position="72"/>
        <end position="91"/>
    </location>
</feature>
<keyword evidence="3" id="KW-1185">Reference proteome</keyword>
<accession>H8GZZ9</accession>
<dbReference type="EMBL" id="CP002191">
    <property type="protein sequence ID" value="AFD26311.1"/>
    <property type="molecule type" value="Genomic_DNA"/>
</dbReference>
<dbReference type="Proteomes" id="UP000007575">
    <property type="component" value="Chromosome"/>
</dbReference>
<evidence type="ECO:0000313" key="3">
    <source>
        <dbReference type="Proteomes" id="UP000007575"/>
    </source>
</evidence>
<evidence type="ECO:0008006" key="4">
    <source>
        <dbReference type="Google" id="ProtNLM"/>
    </source>
</evidence>
<dbReference type="InterPro" id="IPR021377">
    <property type="entry name" value="DUF3006"/>
</dbReference>
<sequence>MDGLEETPQGRAARLELPDGQTVVVTLGSLPEGVRAGDLLAVSGGPDGLHARRLPEATQARREEAQRRLDALNTQNALTAQNGDDAGEITL</sequence>
<gene>
    <name evidence="2" type="ordered locus">DGo_CA2384</name>
</gene>
<organism evidence="2 3">
    <name type="scientific">Deinococcus gobiensis (strain DSM 21396 / JCM 16679 / CGMCC 1.7299 / I-0)</name>
    <dbReference type="NCBI Taxonomy" id="745776"/>
    <lineage>
        <taxon>Bacteria</taxon>
        <taxon>Thermotogati</taxon>
        <taxon>Deinococcota</taxon>
        <taxon>Deinococci</taxon>
        <taxon>Deinococcales</taxon>
        <taxon>Deinococcaceae</taxon>
        <taxon>Deinococcus</taxon>
    </lineage>
</organism>
<dbReference type="AlphaFoldDB" id="H8GZZ9"/>
<dbReference type="Pfam" id="PF11213">
    <property type="entry name" value="DUF3006"/>
    <property type="match status" value="1"/>
</dbReference>
<protein>
    <recommendedName>
        <fullName evidence="4">DUF3006 domain-containing protein</fullName>
    </recommendedName>
</protein>
<dbReference type="HOGENOM" id="CLU_2315631_0_0_0"/>
<name>H8GZZ9_DEIGI</name>
<feature type="compositionally biased region" description="Basic and acidic residues" evidence="1">
    <location>
        <begin position="49"/>
        <end position="66"/>
    </location>
</feature>
<dbReference type="STRING" id="745776.DGo_CA2384"/>
<reference evidence="2 3" key="1">
    <citation type="journal article" date="2012" name="PLoS ONE">
        <title>Genome sequence and transcriptome analysis of the radioresistant bacterium Deinococcus gobiensis: insights into the extreme environmental adaptations.</title>
        <authorList>
            <person name="Yuan M."/>
            <person name="Chen M."/>
            <person name="Zhang W."/>
            <person name="Lu W."/>
            <person name="Wang J."/>
            <person name="Yang M."/>
            <person name="Zhao P."/>
            <person name="Tang R."/>
            <person name="Li X."/>
            <person name="Hao Y."/>
            <person name="Zhou Z."/>
            <person name="Zhan Y."/>
            <person name="Yu H."/>
            <person name="Teng C."/>
            <person name="Yan Y."/>
            <person name="Ping S."/>
            <person name="Wang Y."/>
            <person name="Lin M."/>
        </authorList>
    </citation>
    <scope>NUCLEOTIDE SEQUENCE [LARGE SCALE GENOMIC DNA]</scope>
    <source>
        <strain evidence="2 3">I-0</strain>
    </source>
</reference>
<dbReference type="PATRIC" id="fig|745776.4.peg.2446"/>
<feature type="region of interest" description="Disordered" evidence="1">
    <location>
        <begin position="46"/>
        <end position="66"/>
    </location>
</feature>
<proteinExistence type="predicted"/>
<dbReference type="KEGG" id="dgo:DGo_CA2384"/>
<evidence type="ECO:0000256" key="1">
    <source>
        <dbReference type="SAM" id="MobiDB-lite"/>
    </source>
</evidence>